<dbReference type="PROSITE" id="PS50112">
    <property type="entry name" value="PAS"/>
    <property type="match status" value="2"/>
</dbReference>
<evidence type="ECO:0000256" key="8">
    <source>
        <dbReference type="ARBA" id="ARBA00023012"/>
    </source>
</evidence>
<keyword evidence="3" id="KW-0597">Phosphoprotein</keyword>
<dbReference type="InterPro" id="IPR035965">
    <property type="entry name" value="PAS-like_dom_sf"/>
</dbReference>
<dbReference type="InterPro" id="IPR003661">
    <property type="entry name" value="HisK_dim/P_dom"/>
</dbReference>
<feature type="domain" description="PAS" evidence="11">
    <location>
        <begin position="57"/>
        <end position="127"/>
    </location>
</feature>
<keyword evidence="4" id="KW-0808">Transferase</keyword>
<comment type="caution">
    <text evidence="13">The sequence shown here is derived from an EMBL/GenBank/DDBJ whole genome shotgun (WGS) entry which is preliminary data.</text>
</comment>
<dbReference type="SMART" id="SM00091">
    <property type="entry name" value="PAS"/>
    <property type="match status" value="4"/>
</dbReference>
<evidence type="ECO:0000313" key="13">
    <source>
        <dbReference type="EMBL" id="TLD42751.1"/>
    </source>
</evidence>
<evidence type="ECO:0000256" key="1">
    <source>
        <dbReference type="ARBA" id="ARBA00000085"/>
    </source>
</evidence>
<evidence type="ECO:0000256" key="9">
    <source>
        <dbReference type="SAM" id="Coils"/>
    </source>
</evidence>
<dbReference type="GO" id="GO:0000155">
    <property type="term" value="F:phosphorelay sensor kinase activity"/>
    <property type="evidence" value="ECO:0007669"/>
    <property type="project" value="InterPro"/>
</dbReference>
<dbReference type="SUPFAM" id="SSF55874">
    <property type="entry name" value="ATPase domain of HSP90 chaperone/DNA topoisomerase II/histidine kinase"/>
    <property type="match status" value="1"/>
</dbReference>
<dbReference type="SUPFAM" id="SSF47384">
    <property type="entry name" value="Homodimeric domain of signal transducing histidine kinase"/>
    <property type="match status" value="1"/>
</dbReference>
<protein>
    <recommendedName>
        <fullName evidence="2">histidine kinase</fullName>
        <ecNumber evidence="2">2.7.13.3</ecNumber>
    </recommendedName>
</protein>
<dbReference type="Pfam" id="PF02518">
    <property type="entry name" value="HATPase_c"/>
    <property type="match status" value="1"/>
</dbReference>
<name>A0A533QJ61_9BACT</name>
<dbReference type="GO" id="GO:0006355">
    <property type="term" value="P:regulation of DNA-templated transcription"/>
    <property type="evidence" value="ECO:0007669"/>
    <property type="project" value="InterPro"/>
</dbReference>
<dbReference type="InterPro" id="IPR036097">
    <property type="entry name" value="HisK_dim/P_sf"/>
</dbReference>
<dbReference type="PRINTS" id="PR00344">
    <property type="entry name" value="BCTRLSENSOR"/>
</dbReference>
<comment type="catalytic activity">
    <reaction evidence="1">
        <text>ATP + protein L-histidine = ADP + protein N-phospho-L-histidine.</text>
        <dbReference type="EC" id="2.7.13.3"/>
    </reaction>
</comment>
<dbReference type="Proteomes" id="UP000319783">
    <property type="component" value="Unassembled WGS sequence"/>
</dbReference>
<dbReference type="AlphaFoldDB" id="A0A533QJ61"/>
<dbReference type="EMBL" id="SULG01000014">
    <property type="protein sequence ID" value="TLD42751.1"/>
    <property type="molecule type" value="Genomic_DNA"/>
</dbReference>
<dbReference type="PANTHER" id="PTHR43065">
    <property type="entry name" value="SENSOR HISTIDINE KINASE"/>
    <property type="match status" value="1"/>
</dbReference>
<reference evidence="13 14" key="1">
    <citation type="submission" date="2019-04" db="EMBL/GenBank/DDBJ databases">
        <title>Genome of a novel bacterium Candidatus Jettenia ecosi reconstructed from metagenome of an anammox bioreactor.</title>
        <authorList>
            <person name="Mardanov A.V."/>
            <person name="Beletsky A.V."/>
            <person name="Ravin N.V."/>
            <person name="Botchkova E.A."/>
            <person name="Litti Y.V."/>
            <person name="Nozhevnikova A.N."/>
        </authorList>
    </citation>
    <scope>NUCLEOTIDE SEQUENCE [LARGE SCALE GENOMIC DNA]</scope>
    <source>
        <strain evidence="13">J2</strain>
    </source>
</reference>
<dbReference type="EC" id="2.7.13.3" evidence="2"/>
<dbReference type="Gene3D" id="3.30.565.10">
    <property type="entry name" value="Histidine kinase-like ATPase, C-terminal domain"/>
    <property type="match status" value="1"/>
</dbReference>
<evidence type="ECO:0000256" key="3">
    <source>
        <dbReference type="ARBA" id="ARBA00022553"/>
    </source>
</evidence>
<dbReference type="InterPro" id="IPR005467">
    <property type="entry name" value="His_kinase_dom"/>
</dbReference>
<feature type="domain" description="Histidine kinase" evidence="10">
    <location>
        <begin position="554"/>
        <end position="775"/>
    </location>
</feature>
<evidence type="ECO:0000259" key="10">
    <source>
        <dbReference type="PROSITE" id="PS50109"/>
    </source>
</evidence>
<evidence type="ECO:0000259" key="11">
    <source>
        <dbReference type="PROSITE" id="PS50112"/>
    </source>
</evidence>
<dbReference type="PROSITE" id="PS50109">
    <property type="entry name" value="HIS_KIN"/>
    <property type="match status" value="1"/>
</dbReference>
<evidence type="ECO:0000256" key="6">
    <source>
        <dbReference type="ARBA" id="ARBA00022777"/>
    </source>
</evidence>
<dbReference type="PROSITE" id="PS50113">
    <property type="entry name" value="PAC"/>
    <property type="match status" value="1"/>
</dbReference>
<evidence type="ECO:0000259" key="12">
    <source>
        <dbReference type="PROSITE" id="PS50113"/>
    </source>
</evidence>
<keyword evidence="6 13" id="KW-0418">Kinase</keyword>
<dbReference type="Gene3D" id="1.10.287.130">
    <property type="match status" value="1"/>
</dbReference>
<dbReference type="CDD" id="cd00130">
    <property type="entry name" value="PAS"/>
    <property type="match status" value="2"/>
</dbReference>
<dbReference type="InterPro" id="IPR000014">
    <property type="entry name" value="PAS"/>
</dbReference>
<evidence type="ECO:0000313" key="14">
    <source>
        <dbReference type="Proteomes" id="UP000319783"/>
    </source>
</evidence>
<feature type="domain" description="PAS" evidence="11">
    <location>
        <begin position="417"/>
        <end position="487"/>
    </location>
</feature>
<dbReference type="Gene3D" id="3.30.450.20">
    <property type="entry name" value="PAS domain"/>
    <property type="match status" value="4"/>
</dbReference>
<dbReference type="CDD" id="cd00082">
    <property type="entry name" value="HisKA"/>
    <property type="match status" value="1"/>
</dbReference>
<feature type="coiled-coil region" evidence="9">
    <location>
        <begin position="2"/>
        <end position="36"/>
    </location>
</feature>
<accession>A0A533QJ61</accession>
<keyword evidence="9" id="KW-0175">Coiled coil</keyword>
<dbReference type="Pfam" id="PF00512">
    <property type="entry name" value="HisKA"/>
    <property type="match status" value="1"/>
</dbReference>
<dbReference type="InterPro" id="IPR000700">
    <property type="entry name" value="PAS-assoc_C"/>
</dbReference>
<keyword evidence="7" id="KW-0067">ATP-binding</keyword>
<dbReference type="InterPro" id="IPR004358">
    <property type="entry name" value="Sig_transdc_His_kin-like_C"/>
</dbReference>
<dbReference type="Pfam" id="PF00989">
    <property type="entry name" value="PAS"/>
    <property type="match status" value="1"/>
</dbReference>
<dbReference type="InterPro" id="IPR003594">
    <property type="entry name" value="HATPase_dom"/>
</dbReference>
<evidence type="ECO:0000256" key="7">
    <source>
        <dbReference type="ARBA" id="ARBA00022840"/>
    </source>
</evidence>
<evidence type="ECO:0000256" key="2">
    <source>
        <dbReference type="ARBA" id="ARBA00012438"/>
    </source>
</evidence>
<dbReference type="GO" id="GO:0005524">
    <property type="term" value="F:ATP binding"/>
    <property type="evidence" value="ECO:0007669"/>
    <property type="project" value="UniProtKB-KW"/>
</dbReference>
<feature type="domain" description="PAC" evidence="12">
    <location>
        <begin position="488"/>
        <end position="541"/>
    </location>
</feature>
<keyword evidence="5" id="KW-0547">Nucleotide-binding</keyword>
<gene>
    <name evidence="13" type="ORF">JETT_0986</name>
</gene>
<evidence type="ECO:0000256" key="5">
    <source>
        <dbReference type="ARBA" id="ARBA00022741"/>
    </source>
</evidence>
<sequence>MMSKENKAKHELIQEIEELQTRLNEAEEALHAIRNGDVDAIVIRGHKGEQVYSLTSEEYPYRVIVESINEGAVTLTPEGTILYANKRLAEILKFPLEEIISRSFYDFISEKDRGFFSVLLEKSLRKGSKGRITLVNSEDTHLPVYLSLNSFLIDDKSSVSMIITDLTEALEAEAFSDTILDQAAESIIVCNEHGLITRVNSAAQALCDKNLYLQPFDTIFPLTYRNGKDDKQVKTFSISATLQGQTLKNKEVEFCEDGQTHHFVLNAGPLTSIQSKNLGCVITLTNITASKKAEKALEIDQQRFFSLLNELPGYVFLQGPDYSIRYANRYFCEIFGKPDGNPCYKITQRGRKPCENCPAAQALKTKNRTTWEWTSPDGRFYQVYNYPFIDIDGSPLTLELGIDISDRKRAEEASRVSENKYQLLFESLPQRIFYKDKNLIYVSCNENLASDLHISPNEIMGKTDYDIYPKELADTYREADASVIESGQTEDTEEEYIKDGKNLIIRTVRTPIKDENGDVLGILGAFLDITEKITLQREAERSRHLAALGELAAGVGHEINNPITGIINCAQILFNKSKEESREKDLARRVIKEGNRIANIVHSLLSFTRRDTHEKKSMVSIREILYETLILTEAYLRKEGIRIKLDIPHNLPAITVHPHLIQQVFLNVINNARYALNQRYPEANDNKTLEISGEEVTIDNCPYVKIMFYDQGIGIPARIKDKIMEPFFTTKPTGKGTGLGLNVSHNIISNYHGKITIDSKEGEFTKVTIILPARSQSHENCQETETEK</sequence>
<dbReference type="NCBIfam" id="TIGR00229">
    <property type="entry name" value="sensory_box"/>
    <property type="match status" value="2"/>
</dbReference>
<organism evidence="13 14">
    <name type="scientific">Candidatus Jettenia ecosi</name>
    <dbReference type="NCBI Taxonomy" id="2494326"/>
    <lineage>
        <taxon>Bacteria</taxon>
        <taxon>Pseudomonadati</taxon>
        <taxon>Planctomycetota</taxon>
        <taxon>Candidatus Brocadiia</taxon>
        <taxon>Candidatus Brocadiales</taxon>
        <taxon>Candidatus Brocadiaceae</taxon>
        <taxon>Candidatus Jettenia</taxon>
    </lineage>
</organism>
<dbReference type="InterPro" id="IPR036890">
    <property type="entry name" value="HATPase_C_sf"/>
</dbReference>
<dbReference type="InterPro" id="IPR013656">
    <property type="entry name" value="PAS_4"/>
</dbReference>
<dbReference type="Pfam" id="PF08448">
    <property type="entry name" value="PAS_4"/>
    <property type="match status" value="1"/>
</dbReference>
<keyword evidence="8" id="KW-0902">Two-component regulatory system</keyword>
<dbReference type="SMART" id="SM00388">
    <property type="entry name" value="HisKA"/>
    <property type="match status" value="1"/>
</dbReference>
<dbReference type="SUPFAM" id="SSF55785">
    <property type="entry name" value="PYP-like sensor domain (PAS domain)"/>
    <property type="match status" value="4"/>
</dbReference>
<dbReference type="SMART" id="SM00387">
    <property type="entry name" value="HATPase_c"/>
    <property type="match status" value="1"/>
</dbReference>
<evidence type="ECO:0000256" key="4">
    <source>
        <dbReference type="ARBA" id="ARBA00022679"/>
    </source>
</evidence>
<dbReference type="InterPro" id="IPR013767">
    <property type="entry name" value="PAS_fold"/>
</dbReference>
<dbReference type="Pfam" id="PF13426">
    <property type="entry name" value="PAS_9"/>
    <property type="match status" value="1"/>
</dbReference>
<proteinExistence type="predicted"/>
<dbReference type="PANTHER" id="PTHR43065:SF10">
    <property type="entry name" value="PEROXIDE STRESS-ACTIVATED HISTIDINE KINASE MAK3"/>
    <property type="match status" value="1"/>
</dbReference>